<dbReference type="OrthoDB" id="455474at2"/>
<keyword evidence="2" id="KW-1185">Reference proteome</keyword>
<keyword evidence="1" id="KW-0418">Kinase</keyword>
<keyword evidence="1" id="KW-0808">Transferase</keyword>
<gene>
    <name evidence="1" type="ORF">EKG83_31795</name>
</gene>
<dbReference type="InterPro" id="IPR027417">
    <property type="entry name" value="P-loop_NTPase"/>
</dbReference>
<organism evidence="1 2">
    <name type="scientific">Saccharothrix syringae</name>
    <name type="common">Nocardiopsis syringae</name>
    <dbReference type="NCBI Taxonomy" id="103733"/>
    <lineage>
        <taxon>Bacteria</taxon>
        <taxon>Bacillati</taxon>
        <taxon>Actinomycetota</taxon>
        <taxon>Actinomycetes</taxon>
        <taxon>Pseudonocardiales</taxon>
        <taxon>Pseudonocardiaceae</taxon>
        <taxon>Saccharothrix</taxon>
    </lineage>
</organism>
<dbReference type="GO" id="GO:0016301">
    <property type="term" value="F:kinase activity"/>
    <property type="evidence" value="ECO:0007669"/>
    <property type="project" value="UniProtKB-KW"/>
</dbReference>
<name>A0A5Q0H590_SACSY</name>
<dbReference type="KEGG" id="ssyi:EKG83_31795"/>
<dbReference type="SUPFAM" id="SSF52540">
    <property type="entry name" value="P-loop containing nucleoside triphosphate hydrolases"/>
    <property type="match status" value="1"/>
</dbReference>
<proteinExistence type="predicted"/>
<dbReference type="AlphaFoldDB" id="A0A5Q0H590"/>
<accession>A0A5Q0H590</accession>
<evidence type="ECO:0000313" key="1">
    <source>
        <dbReference type="EMBL" id="QFZ21367.1"/>
    </source>
</evidence>
<dbReference type="RefSeq" id="WP_153278581.1">
    <property type="nucleotide sequence ID" value="NZ_CP034550.1"/>
</dbReference>
<dbReference type="Proteomes" id="UP000325787">
    <property type="component" value="Chromosome"/>
</dbReference>
<protein>
    <submittedName>
        <fullName evidence="1">Kinase-like protein</fullName>
    </submittedName>
</protein>
<dbReference type="EMBL" id="CP034550">
    <property type="protein sequence ID" value="QFZ21367.1"/>
    <property type="molecule type" value="Genomic_DNA"/>
</dbReference>
<evidence type="ECO:0000313" key="2">
    <source>
        <dbReference type="Proteomes" id="UP000325787"/>
    </source>
</evidence>
<reference evidence="2" key="1">
    <citation type="journal article" date="2021" name="Curr. Microbiol.">
        <title>Complete genome of nocamycin-producing strain Saccharothrix syringae NRRL B-16468 reveals the biosynthetic potential for secondary metabolites.</title>
        <authorList>
            <person name="Mo X."/>
            <person name="Yang S."/>
        </authorList>
    </citation>
    <scope>NUCLEOTIDE SEQUENCE [LARGE SCALE GENOMIC DNA]</scope>
    <source>
        <strain evidence="2">ATCC 51364 / DSM 43886 / JCM 6844 / KCTC 9398 / NBRC 14523 / NRRL B-16468 / INA 2240</strain>
    </source>
</reference>
<dbReference type="Gene3D" id="3.40.50.300">
    <property type="entry name" value="P-loop containing nucleotide triphosphate hydrolases"/>
    <property type="match status" value="1"/>
</dbReference>
<sequence length="423" mass="48008">MLGRRAVLSGDVVRDEDVLDEIDRWSRSEPSLDAPPFLLSAEAYAALRALHGDDDRFTAGSTCHRAAVERHLAPVLRDIAEGRPASADELRMLAETTRVDPVQAAFGADPSPDVVLERLRLLASVWTPFSRWWRDYFADTSDAPVVDLWQLYLPFARWIVREKRSRRPDGLFVMGFNGSPGAGKTVLTTALTVVVDQLLDVATEGRAIARSGDDWYLGRADREPLRALGYDPGVPGVTNRSLPGTHDLDWLLRNLAELERSTPGSVVRMGNFDKRIDDQPTGDDRFFEVRGKVGVLLFDLWFAGARTDVDPMVVPDGLGRRVAEHLRRWRPVFERLDGLWAFDWPSFERMTREREAQERLVEQRRGTRGMSREGVRAFMSYMVERSWDWRTTSPVPPEQAVTFRAWRDTNHRVIAVQRGGRAT</sequence>